<dbReference type="Pfam" id="PF00386">
    <property type="entry name" value="C1q"/>
    <property type="match status" value="1"/>
</dbReference>
<dbReference type="SMART" id="SM00110">
    <property type="entry name" value="C1Q"/>
    <property type="match status" value="1"/>
</dbReference>
<evidence type="ECO:0000256" key="2">
    <source>
        <dbReference type="ARBA" id="ARBA00022525"/>
    </source>
</evidence>
<evidence type="ECO:0000256" key="3">
    <source>
        <dbReference type="ARBA" id="ARBA00022729"/>
    </source>
</evidence>
<name>A0A9D4QSS3_DREPO</name>
<evidence type="ECO:0000313" key="5">
    <source>
        <dbReference type="EMBL" id="KAH3842099.1"/>
    </source>
</evidence>
<dbReference type="Gene3D" id="2.60.120.40">
    <property type="match status" value="1"/>
</dbReference>
<dbReference type="PROSITE" id="PS50871">
    <property type="entry name" value="C1Q"/>
    <property type="match status" value="1"/>
</dbReference>
<reference evidence="5" key="1">
    <citation type="journal article" date="2019" name="bioRxiv">
        <title>The Genome of the Zebra Mussel, Dreissena polymorpha: A Resource for Invasive Species Research.</title>
        <authorList>
            <person name="McCartney M.A."/>
            <person name="Auch B."/>
            <person name="Kono T."/>
            <person name="Mallez S."/>
            <person name="Zhang Y."/>
            <person name="Obille A."/>
            <person name="Becker A."/>
            <person name="Abrahante J.E."/>
            <person name="Garbe J."/>
            <person name="Badalamenti J.P."/>
            <person name="Herman A."/>
            <person name="Mangelson H."/>
            <person name="Liachko I."/>
            <person name="Sullivan S."/>
            <person name="Sone E.D."/>
            <person name="Koren S."/>
            <person name="Silverstein K.A.T."/>
            <person name="Beckman K.B."/>
            <person name="Gohl D.M."/>
        </authorList>
    </citation>
    <scope>NUCLEOTIDE SEQUENCE</scope>
    <source>
        <strain evidence="5">Duluth1</strain>
        <tissue evidence="5">Whole animal</tissue>
    </source>
</reference>
<reference evidence="5" key="2">
    <citation type="submission" date="2020-11" db="EMBL/GenBank/DDBJ databases">
        <authorList>
            <person name="McCartney M.A."/>
            <person name="Auch B."/>
            <person name="Kono T."/>
            <person name="Mallez S."/>
            <person name="Becker A."/>
            <person name="Gohl D.M."/>
            <person name="Silverstein K.A.T."/>
            <person name="Koren S."/>
            <person name="Bechman K.B."/>
            <person name="Herman A."/>
            <person name="Abrahante J.E."/>
            <person name="Garbe J."/>
        </authorList>
    </citation>
    <scope>NUCLEOTIDE SEQUENCE</scope>
    <source>
        <strain evidence="5">Duluth1</strain>
        <tissue evidence="5">Whole animal</tissue>
    </source>
</reference>
<organism evidence="5 6">
    <name type="scientific">Dreissena polymorpha</name>
    <name type="common">Zebra mussel</name>
    <name type="synonym">Mytilus polymorpha</name>
    <dbReference type="NCBI Taxonomy" id="45954"/>
    <lineage>
        <taxon>Eukaryota</taxon>
        <taxon>Metazoa</taxon>
        <taxon>Spiralia</taxon>
        <taxon>Lophotrochozoa</taxon>
        <taxon>Mollusca</taxon>
        <taxon>Bivalvia</taxon>
        <taxon>Autobranchia</taxon>
        <taxon>Heteroconchia</taxon>
        <taxon>Euheterodonta</taxon>
        <taxon>Imparidentia</taxon>
        <taxon>Neoheterodontei</taxon>
        <taxon>Myida</taxon>
        <taxon>Dreissenoidea</taxon>
        <taxon>Dreissenidae</taxon>
        <taxon>Dreissena</taxon>
    </lineage>
</organism>
<evidence type="ECO:0000313" key="6">
    <source>
        <dbReference type="Proteomes" id="UP000828390"/>
    </source>
</evidence>
<dbReference type="InterPro" id="IPR050822">
    <property type="entry name" value="Cerebellin_Synaptic_Org"/>
</dbReference>
<keyword evidence="2" id="KW-0964">Secreted</keyword>
<protein>
    <recommendedName>
        <fullName evidence="4">C1q domain-containing protein</fullName>
    </recommendedName>
</protein>
<sequence>MLYSCSGSDEQYISCQTTCSEYTRNTTSAFTATGLQGVQEYPLVFPTILLNDGDDYNPISGEFTCRIAVLYFFVTSLTKTRESSRHIDGVYAYIQINGVNQVMTVVDPIDIADAGSYMAGTSGTFRLRKGDRVTVYGLSRWYTPAYCTFSGYLIKPDLWGKGATIVCILYIFQNCIFIMLSLGKLNINVDTQSEDLSCFGIVYITVHAFISVEKQVSVQIIRCVFLNKYI</sequence>
<evidence type="ECO:0000259" key="4">
    <source>
        <dbReference type="PROSITE" id="PS50871"/>
    </source>
</evidence>
<comment type="subcellular location">
    <subcellularLocation>
        <location evidence="1">Secreted</location>
    </subcellularLocation>
</comment>
<evidence type="ECO:0000256" key="1">
    <source>
        <dbReference type="ARBA" id="ARBA00004613"/>
    </source>
</evidence>
<keyword evidence="3" id="KW-0732">Signal</keyword>
<accession>A0A9D4QSS3</accession>
<dbReference type="AlphaFoldDB" id="A0A9D4QSS3"/>
<dbReference type="PANTHER" id="PTHR22923">
    <property type="entry name" value="CEREBELLIN-RELATED"/>
    <property type="match status" value="1"/>
</dbReference>
<dbReference type="GO" id="GO:0005615">
    <property type="term" value="C:extracellular space"/>
    <property type="evidence" value="ECO:0007669"/>
    <property type="project" value="TreeGrafter"/>
</dbReference>
<keyword evidence="6" id="KW-1185">Reference proteome</keyword>
<dbReference type="InterPro" id="IPR001073">
    <property type="entry name" value="C1q_dom"/>
</dbReference>
<feature type="domain" description="C1q" evidence="4">
    <location>
        <begin position="20"/>
        <end position="160"/>
    </location>
</feature>
<dbReference type="Proteomes" id="UP000828390">
    <property type="component" value="Unassembled WGS sequence"/>
</dbReference>
<dbReference type="InterPro" id="IPR008983">
    <property type="entry name" value="Tumour_necrosis_fac-like_dom"/>
</dbReference>
<gene>
    <name evidence="5" type="ORF">DPMN_115587</name>
</gene>
<dbReference type="EMBL" id="JAIWYP010000004">
    <property type="protein sequence ID" value="KAH3842099.1"/>
    <property type="molecule type" value="Genomic_DNA"/>
</dbReference>
<proteinExistence type="predicted"/>
<dbReference type="SUPFAM" id="SSF49842">
    <property type="entry name" value="TNF-like"/>
    <property type="match status" value="1"/>
</dbReference>
<comment type="caution">
    <text evidence="5">The sequence shown here is derived from an EMBL/GenBank/DDBJ whole genome shotgun (WGS) entry which is preliminary data.</text>
</comment>
<dbReference type="PRINTS" id="PR00007">
    <property type="entry name" value="COMPLEMNTC1Q"/>
</dbReference>
<dbReference type="PANTHER" id="PTHR22923:SF61">
    <property type="entry name" value="C1Q AND TNF RELATED 8"/>
    <property type="match status" value="1"/>
</dbReference>